<dbReference type="NCBIfam" id="TIGR00392">
    <property type="entry name" value="ileS"/>
    <property type="match status" value="1"/>
</dbReference>
<dbReference type="GO" id="GO:0006428">
    <property type="term" value="P:isoleucyl-tRNA aminoacylation"/>
    <property type="evidence" value="ECO:0007669"/>
    <property type="project" value="UniProtKB-UniRule"/>
</dbReference>
<dbReference type="CDD" id="cd07960">
    <property type="entry name" value="Anticodon_Ia_Ile_BEm"/>
    <property type="match status" value="1"/>
</dbReference>
<evidence type="ECO:0000256" key="6">
    <source>
        <dbReference type="ARBA" id="ARBA00022917"/>
    </source>
</evidence>
<evidence type="ECO:0000256" key="9">
    <source>
        <dbReference type="ARBA" id="ARBA00048359"/>
    </source>
</evidence>
<feature type="binding site" evidence="10">
    <location>
        <position position="872"/>
    </location>
    <ligand>
        <name>Zn(2+)</name>
        <dbReference type="ChEBI" id="CHEBI:29105"/>
    </ligand>
</feature>
<dbReference type="HAMAP" id="MF_02002">
    <property type="entry name" value="Ile_tRNA_synth_type1"/>
    <property type="match status" value="1"/>
</dbReference>
<dbReference type="PATRIC" id="fig|35623.3.peg.770"/>
<reference evidence="14" key="1">
    <citation type="submission" date="2014-05" db="EMBL/GenBank/DDBJ databases">
        <authorList>
            <person name="Kube M."/>
        </authorList>
    </citation>
    <scope>NUCLEOTIDE SEQUENCE [LARGE SCALE GENOMIC DNA]</scope>
</reference>
<dbReference type="InterPro" id="IPR002300">
    <property type="entry name" value="aa-tRNA-synth_Ia"/>
</dbReference>
<evidence type="ECO:0000256" key="2">
    <source>
        <dbReference type="ARBA" id="ARBA00022490"/>
    </source>
</evidence>
<dbReference type="EMBL" id="LK028559">
    <property type="protein sequence ID" value="CDR30843.1"/>
    <property type="molecule type" value="Genomic_DNA"/>
</dbReference>
<sequence length="896" mass="103377">MDYKDTLLMPKTDFEMRGNLGVREPIIQKTWETMDLYNKVLEKNKDNEPFVLHDGPPYANNNIHIGHAFQKTLKDFVLRYQTMSGRYTPYIPGWDTHGLPIENEVTKKGVDRKTLSRAEFRKICREYAISQVAVQKEQFKRLGILGDWDNPYLTLDKSFIADQVRVFANMVDKGIIYKGLKPIYWSPSSESAFAEAEIEYMDKQSKSIYVGFDCIDERFPNTRLIIWTTTPWTLPANLAVSVHPNFDYVWFNSNGKNYIVLKALFEKLTSLLKFEHPKVLKTFKGSTLEYMKYRHPLYDRVSPVILGEHVLDTDGTGLVHTAPGHGEDDYFVGKKYNLELLSPVDEKGHMTEEAGKYQGLFYEKANQMIVDDLQENGHLIHAETITHSYPHDWRTKKPVIFRSTPQWFASISMIKMELLDAVKSVKWNTSWGETRLTNMLKDREDWVISRQRAWGVPIPIVYAKDGSPILEKKLIDHIASLFEVHGSDVWYEWDLEQLLPKDYPFEEGMSKELDIMDVWFDSGTSYSILSRRGVSFPADLYLEGSDQYRGWFNSSLTTSVAVHGFSPYKEIVSHGFVLDGQGRKMSKSLGNVIDPLSVMKEQGADVLRLWVASVDYEADVRISNELMKQVSESYRKIRNTFKFMLGVLNDFNYEVDYVGWSMRGQLNRVMTDKYIVLAKQVNDSYKNYKFPEVIRAIMPFIVNDLSAFYLDFTKDSLYCDSKDDFERRAVQSTIYDILHGLLRMLTPIMPHTTSEAYQFLPFKPEEDVYLERIPRGGTVREPKLHEAYEKFDLLRNEVLKHLELARTAKIIGKSLEAHVKIKATKELIDALKYLDLNDKLDKVLIVSMVELTEGSSLEVSVSKANGHVCERCWNIVSTVSNEGLCTRCIHVLGGNK</sequence>
<dbReference type="Pfam" id="PF00133">
    <property type="entry name" value="tRNA-synt_1"/>
    <property type="match status" value="1"/>
</dbReference>
<dbReference type="AlphaFoldDB" id="A0A061AAH8"/>
<feature type="binding site" evidence="10">
    <location>
        <position position="888"/>
    </location>
    <ligand>
        <name>Zn(2+)</name>
        <dbReference type="ChEBI" id="CHEBI:29105"/>
    </ligand>
</feature>
<keyword evidence="10" id="KW-0479">Metal-binding</keyword>
<feature type="short sequence motif" description="'HIGH' region" evidence="10">
    <location>
        <begin position="57"/>
        <end position="67"/>
    </location>
</feature>
<dbReference type="GO" id="GO:0005524">
    <property type="term" value="F:ATP binding"/>
    <property type="evidence" value="ECO:0007669"/>
    <property type="project" value="UniProtKB-UniRule"/>
</dbReference>
<dbReference type="InterPro" id="IPR014729">
    <property type="entry name" value="Rossmann-like_a/b/a_fold"/>
</dbReference>
<dbReference type="PANTHER" id="PTHR42765:SF1">
    <property type="entry name" value="ISOLEUCINE--TRNA LIGASE, MITOCHONDRIAL"/>
    <property type="match status" value="1"/>
</dbReference>
<comment type="function">
    <text evidence="8 10">Catalyzes the attachment of isoleucine to tRNA(Ile). As IleRS can inadvertently accommodate and process structurally similar amino acids such as valine, to avoid such errors it has two additional distinct tRNA(Ile)-dependent editing activities. One activity is designated as 'pretransfer' editing and involves the hydrolysis of activated Val-AMP. The other activity is designated 'posttransfer' editing and involves deacylation of mischarged Val-tRNA(Ile).</text>
</comment>
<evidence type="ECO:0000256" key="8">
    <source>
        <dbReference type="ARBA" id="ARBA00025217"/>
    </source>
</evidence>
<comment type="domain">
    <text evidence="10">IleRS has two distinct active sites: one for aminoacylation and one for editing. The misactivated valine is translocated from the active site to the editing site, which sterically excludes the correctly activated isoleucine. The single editing site contains two valyl binding pockets, one specific for each substrate (Val-AMP or Val-tRNA(Ile)).</text>
</comment>
<feature type="domain" description="Aminoacyl-tRNA synthetase class Ia" evidence="11">
    <location>
        <begin position="27"/>
        <end position="623"/>
    </location>
</feature>
<dbReference type="InterPro" id="IPR002301">
    <property type="entry name" value="Ile-tRNA-ligase"/>
</dbReference>
<dbReference type="PRINTS" id="PR00984">
    <property type="entry name" value="TRNASYNTHILE"/>
</dbReference>
<dbReference type="Proteomes" id="UP000032434">
    <property type="component" value="Chromosome 1"/>
</dbReference>
<evidence type="ECO:0000256" key="5">
    <source>
        <dbReference type="ARBA" id="ARBA00022840"/>
    </source>
</evidence>
<dbReference type="InterPro" id="IPR050081">
    <property type="entry name" value="Ile-tRNA_ligase"/>
</dbReference>
<feature type="binding site" evidence="10">
    <location>
        <position position="587"/>
    </location>
    <ligand>
        <name>ATP</name>
        <dbReference type="ChEBI" id="CHEBI:30616"/>
    </ligand>
</feature>
<evidence type="ECO:0000313" key="14">
    <source>
        <dbReference type="Proteomes" id="UP000032434"/>
    </source>
</evidence>
<dbReference type="EC" id="6.1.1.5" evidence="10"/>
<evidence type="ECO:0000256" key="1">
    <source>
        <dbReference type="ARBA" id="ARBA00006887"/>
    </source>
</evidence>
<dbReference type="FunFam" id="3.40.50.620:FF:000305">
    <property type="entry name" value="Isoleucine--tRNA ligase"/>
    <property type="match status" value="1"/>
</dbReference>
<gene>
    <name evidence="10 13" type="primary">ileS</name>
    <name evidence="13" type="ORF">Aocu_07700</name>
</gene>
<dbReference type="KEGG" id="aoc:Aocu_07700"/>
<dbReference type="Gene3D" id="3.40.50.620">
    <property type="entry name" value="HUPs"/>
    <property type="match status" value="2"/>
</dbReference>
<keyword evidence="10" id="KW-0862">Zinc</keyword>
<dbReference type="CDD" id="cd00818">
    <property type="entry name" value="IleRS_core"/>
    <property type="match status" value="1"/>
</dbReference>
<dbReference type="SUPFAM" id="SSF52374">
    <property type="entry name" value="Nucleotidylyl transferase"/>
    <property type="match status" value="1"/>
</dbReference>
<keyword evidence="4 10" id="KW-0547">Nucleotide-binding</keyword>
<dbReference type="STRING" id="35623.Aocu_07700"/>
<dbReference type="SUPFAM" id="SSF50677">
    <property type="entry name" value="ValRS/IleRS/LeuRS editing domain"/>
    <property type="match status" value="1"/>
</dbReference>
<dbReference type="GO" id="GO:0002161">
    <property type="term" value="F:aminoacyl-tRNA deacylase activity"/>
    <property type="evidence" value="ECO:0007669"/>
    <property type="project" value="InterPro"/>
</dbReference>
<protein>
    <recommendedName>
        <fullName evidence="10">Isoleucine--tRNA ligase</fullName>
        <ecNumber evidence="10">6.1.1.5</ecNumber>
    </recommendedName>
    <alternativeName>
        <fullName evidence="10">Isoleucyl-tRNA synthetase</fullName>
        <shortName evidence="10">IleRS</shortName>
    </alternativeName>
</protein>
<dbReference type="HOGENOM" id="CLU_001493_7_1_14"/>
<keyword evidence="14" id="KW-1185">Reference proteome</keyword>
<evidence type="ECO:0000256" key="10">
    <source>
        <dbReference type="HAMAP-Rule" id="MF_02002"/>
    </source>
</evidence>
<evidence type="ECO:0000256" key="4">
    <source>
        <dbReference type="ARBA" id="ARBA00022741"/>
    </source>
</evidence>
<keyword evidence="7 10" id="KW-0030">Aminoacyl-tRNA synthetase</keyword>
<dbReference type="OrthoDB" id="9810365at2"/>
<dbReference type="InterPro" id="IPR033708">
    <property type="entry name" value="Anticodon_Ile_BEm"/>
</dbReference>
<dbReference type="PROSITE" id="PS00178">
    <property type="entry name" value="AA_TRNA_LIGASE_I"/>
    <property type="match status" value="1"/>
</dbReference>
<dbReference type="FunCoup" id="A0A061AAH8">
    <property type="interactions" value="308"/>
</dbReference>
<comment type="similarity">
    <text evidence="1 10">Belongs to the class-I aminoacyl-tRNA synthetase family. IleS type 1 subfamily.</text>
</comment>
<evidence type="ECO:0000256" key="3">
    <source>
        <dbReference type="ARBA" id="ARBA00022598"/>
    </source>
</evidence>
<dbReference type="InterPro" id="IPR009080">
    <property type="entry name" value="tRNAsynth_Ia_anticodon-bd"/>
</dbReference>
<keyword evidence="6 10" id="KW-0648">Protein biosynthesis</keyword>
<name>A0A061AAH8_9MOLU</name>
<dbReference type="InterPro" id="IPR013155">
    <property type="entry name" value="M/V/L/I-tRNA-synth_anticd-bd"/>
</dbReference>
<evidence type="ECO:0000259" key="11">
    <source>
        <dbReference type="Pfam" id="PF00133"/>
    </source>
</evidence>
<evidence type="ECO:0000313" key="13">
    <source>
        <dbReference type="EMBL" id="CDR30843.1"/>
    </source>
</evidence>
<dbReference type="GO" id="GO:0008270">
    <property type="term" value="F:zinc ion binding"/>
    <property type="evidence" value="ECO:0007669"/>
    <property type="project" value="UniProtKB-UniRule"/>
</dbReference>
<evidence type="ECO:0000256" key="7">
    <source>
        <dbReference type="ARBA" id="ARBA00023146"/>
    </source>
</evidence>
<feature type="short sequence motif" description="'KMSKS' region" evidence="10">
    <location>
        <begin position="584"/>
        <end position="588"/>
    </location>
</feature>
<dbReference type="FunFam" id="3.40.50.620:FF:000152">
    <property type="entry name" value="Isoleucine--tRNA ligase"/>
    <property type="match status" value="1"/>
</dbReference>
<keyword evidence="3 10" id="KW-0436">Ligase</keyword>
<dbReference type="Gene3D" id="1.10.10.830">
    <property type="entry name" value="Ile-tRNA synthetase CP2 domain-like"/>
    <property type="match status" value="1"/>
</dbReference>
<comment type="cofactor">
    <cofactor evidence="10">
        <name>Zn(2+)</name>
        <dbReference type="ChEBI" id="CHEBI:29105"/>
    </cofactor>
    <text evidence="10">Binds 1 zinc ion per subunit.</text>
</comment>
<dbReference type="Gene3D" id="1.10.730.20">
    <property type="match status" value="1"/>
</dbReference>
<dbReference type="RefSeq" id="WP_045749340.1">
    <property type="nucleotide sequence ID" value="NZ_FUZK01000001.1"/>
</dbReference>
<dbReference type="GO" id="GO:0004822">
    <property type="term" value="F:isoleucine-tRNA ligase activity"/>
    <property type="evidence" value="ECO:0007669"/>
    <property type="project" value="UniProtKB-UniRule"/>
</dbReference>
<feature type="domain" description="Methionyl/Valyl/Leucyl/Isoleucyl-tRNA synthetase anticodon-binding" evidence="12">
    <location>
        <begin position="669"/>
        <end position="821"/>
    </location>
</feature>
<dbReference type="Pfam" id="PF08264">
    <property type="entry name" value="Anticodon_1"/>
    <property type="match status" value="1"/>
</dbReference>
<accession>A0A061AAH8</accession>
<comment type="subcellular location">
    <subcellularLocation>
        <location evidence="10">Cytoplasm</location>
    </subcellularLocation>
</comment>
<keyword evidence="5 10" id="KW-0067">ATP-binding</keyword>
<dbReference type="InterPro" id="IPR001412">
    <property type="entry name" value="aa-tRNA-synth_I_CS"/>
</dbReference>
<organism evidence="13 14">
    <name type="scientific">Acholeplasma oculi</name>
    <dbReference type="NCBI Taxonomy" id="35623"/>
    <lineage>
        <taxon>Bacteria</taxon>
        <taxon>Bacillati</taxon>
        <taxon>Mycoplasmatota</taxon>
        <taxon>Mollicutes</taxon>
        <taxon>Acholeplasmatales</taxon>
        <taxon>Acholeplasmataceae</taxon>
        <taxon>Acholeplasma</taxon>
    </lineage>
</organism>
<dbReference type="InParanoid" id="A0A061AAH8"/>
<dbReference type="GO" id="GO:0005829">
    <property type="term" value="C:cytosol"/>
    <property type="evidence" value="ECO:0007669"/>
    <property type="project" value="TreeGrafter"/>
</dbReference>
<dbReference type="InterPro" id="IPR009008">
    <property type="entry name" value="Val/Leu/Ile-tRNA-synth_edit"/>
</dbReference>
<dbReference type="SUPFAM" id="SSF47323">
    <property type="entry name" value="Anticodon-binding domain of a subclass of class I aminoacyl-tRNA synthetases"/>
    <property type="match status" value="1"/>
</dbReference>
<feature type="binding site" evidence="10">
    <location>
        <position position="543"/>
    </location>
    <ligand>
        <name>L-isoleucyl-5'-AMP</name>
        <dbReference type="ChEBI" id="CHEBI:178002"/>
    </ligand>
</feature>
<dbReference type="GO" id="GO:0000049">
    <property type="term" value="F:tRNA binding"/>
    <property type="evidence" value="ECO:0007669"/>
    <property type="project" value="InterPro"/>
</dbReference>
<feature type="binding site" evidence="10">
    <location>
        <position position="885"/>
    </location>
    <ligand>
        <name>Zn(2+)</name>
        <dbReference type="ChEBI" id="CHEBI:29105"/>
    </ligand>
</feature>
<keyword evidence="2 10" id="KW-0963">Cytoplasm</keyword>
<feature type="binding site" evidence="10">
    <location>
        <position position="869"/>
    </location>
    <ligand>
        <name>Zn(2+)</name>
        <dbReference type="ChEBI" id="CHEBI:29105"/>
    </ligand>
</feature>
<proteinExistence type="inferred from homology"/>
<comment type="subunit">
    <text evidence="10">Monomer.</text>
</comment>
<dbReference type="PANTHER" id="PTHR42765">
    <property type="entry name" value="SOLEUCYL-TRNA SYNTHETASE"/>
    <property type="match status" value="1"/>
</dbReference>
<evidence type="ECO:0000259" key="12">
    <source>
        <dbReference type="Pfam" id="PF08264"/>
    </source>
</evidence>
<comment type="catalytic activity">
    <reaction evidence="9 10">
        <text>tRNA(Ile) + L-isoleucine + ATP = L-isoleucyl-tRNA(Ile) + AMP + diphosphate</text>
        <dbReference type="Rhea" id="RHEA:11060"/>
        <dbReference type="Rhea" id="RHEA-COMP:9666"/>
        <dbReference type="Rhea" id="RHEA-COMP:9695"/>
        <dbReference type="ChEBI" id="CHEBI:30616"/>
        <dbReference type="ChEBI" id="CHEBI:33019"/>
        <dbReference type="ChEBI" id="CHEBI:58045"/>
        <dbReference type="ChEBI" id="CHEBI:78442"/>
        <dbReference type="ChEBI" id="CHEBI:78528"/>
        <dbReference type="ChEBI" id="CHEBI:456215"/>
        <dbReference type="EC" id="6.1.1.5"/>
    </reaction>
</comment>
<dbReference type="InterPro" id="IPR023585">
    <property type="entry name" value="Ile-tRNA-ligase_type1"/>
</dbReference>